<evidence type="ECO:0000313" key="1">
    <source>
        <dbReference type="EMBL" id="NEI68504.1"/>
    </source>
</evidence>
<dbReference type="EMBL" id="WUEY01000001">
    <property type="protein sequence ID" value="NEI68504.1"/>
    <property type="molecule type" value="Genomic_DNA"/>
</dbReference>
<dbReference type="Proteomes" id="UP000483035">
    <property type="component" value="Unassembled WGS sequence"/>
</dbReference>
<sequence>MTAELTIDPASGAICIGDRLRLVALHEKSNIEALASQWLGGSRDLQNGYEWLQLRGLTFGKQPAGLSLCLYERKLVSAHWGVSLPGATMEEGWPTQQAINQEIKFVRRILVAMFQTELTDGGLVFPWGGVWSRFDPKGFCASHGLSYRRT</sequence>
<proteinExistence type="predicted"/>
<name>A0A6L9U064_9HYPH</name>
<dbReference type="AlphaFoldDB" id="A0A6L9U064"/>
<comment type="caution">
    <text evidence="1">The sequence shown here is derived from an EMBL/GenBank/DDBJ whole genome shotgun (WGS) entry which is preliminary data.</text>
</comment>
<reference evidence="1 2" key="1">
    <citation type="submission" date="2019-12" db="EMBL/GenBank/DDBJ databases">
        <title>Rhizobium genotypes associated with high levels of biological nitrogen fixation by grain legumes in a temperate-maritime cropping system.</title>
        <authorList>
            <person name="Maluk M."/>
            <person name="Francesc Ferrando Molina F."/>
            <person name="Lopez Del Egido L."/>
            <person name="Lafos M."/>
            <person name="Langarica-Fuentes A."/>
            <person name="Gebre Yohannes G."/>
            <person name="Young M.W."/>
            <person name="Martin P."/>
            <person name="Gantlett R."/>
            <person name="Kenicer G."/>
            <person name="Hawes C."/>
            <person name="Begg G.S."/>
            <person name="Quilliam R.S."/>
            <person name="Squire G.R."/>
            <person name="Poole P.S."/>
            <person name="Young P.W."/>
            <person name="Iannetta P.M."/>
            <person name="James E.K."/>
        </authorList>
    </citation>
    <scope>NUCLEOTIDE SEQUENCE [LARGE SCALE GENOMIC DNA]</scope>
    <source>
        <strain evidence="1 2">JHI1118</strain>
    </source>
</reference>
<protein>
    <submittedName>
        <fullName evidence="1">Uncharacterized protein</fullName>
    </submittedName>
</protein>
<organism evidence="1 2">
    <name type="scientific">Rhizobium lusitanum</name>
    <dbReference type="NCBI Taxonomy" id="293958"/>
    <lineage>
        <taxon>Bacteria</taxon>
        <taxon>Pseudomonadati</taxon>
        <taxon>Pseudomonadota</taxon>
        <taxon>Alphaproteobacteria</taxon>
        <taxon>Hyphomicrobiales</taxon>
        <taxon>Rhizobiaceae</taxon>
        <taxon>Rhizobium/Agrobacterium group</taxon>
        <taxon>Rhizobium</taxon>
    </lineage>
</organism>
<evidence type="ECO:0000313" key="2">
    <source>
        <dbReference type="Proteomes" id="UP000483035"/>
    </source>
</evidence>
<dbReference type="RefSeq" id="WP_163984936.1">
    <property type="nucleotide sequence ID" value="NZ_WUEY01000001.1"/>
</dbReference>
<gene>
    <name evidence="1" type="ORF">GR212_02890</name>
</gene>
<accession>A0A6L9U064</accession>